<keyword evidence="2" id="KW-1185">Reference proteome</keyword>
<accession>W6ZX89</accession>
<sequence length="106" mass="11932">MNSVNNNLFRMAVLERRINLDQDAKKGMHTLKDYLSYYLGRLTGVSQEAVVLVVIMDHLPQLKPNPFINLAKQAFTIFINKSLSKEGSELNKCVLKSGHLIVESDG</sequence>
<evidence type="ECO:0000313" key="1">
    <source>
        <dbReference type="EMBL" id="EUD63918.1"/>
    </source>
</evidence>
<dbReference type="RefSeq" id="XP_008819496.1">
    <property type="nucleotide sequence ID" value="XM_008821274.1"/>
</dbReference>
<dbReference type="AlphaFoldDB" id="W6ZX89"/>
<gene>
    <name evidence="1" type="ORF">C922_05703</name>
</gene>
<proteinExistence type="predicted"/>
<dbReference type="OrthoDB" id="384217at2759"/>
<dbReference type="Proteomes" id="UP000030640">
    <property type="component" value="Unassembled WGS sequence"/>
</dbReference>
<organism evidence="1 2">
    <name type="scientific">Plasmodium inui San Antonio 1</name>
    <dbReference type="NCBI Taxonomy" id="1237626"/>
    <lineage>
        <taxon>Eukaryota</taxon>
        <taxon>Sar</taxon>
        <taxon>Alveolata</taxon>
        <taxon>Apicomplexa</taxon>
        <taxon>Aconoidasida</taxon>
        <taxon>Haemosporida</taxon>
        <taxon>Plasmodiidae</taxon>
        <taxon>Plasmodium</taxon>
        <taxon>Plasmodium (Plasmodium)</taxon>
    </lineage>
</organism>
<evidence type="ECO:0000313" key="2">
    <source>
        <dbReference type="Proteomes" id="UP000030640"/>
    </source>
</evidence>
<dbReference type="EMBL" id="KI965600">
    <property type="protein sequence ID" value="EUD63918.1"/>
    <property type="molecule type" value="Genomic_DNA"/>
</dbReference>
<dbReference type="VEuPathDB" id="PlasmoDB:C922_05703"/>
<dbReference type="GeneID" id="20040977"/>
<name>W6ZX89_9APIC</name>
<protein>
    <submittedName>
        <fullName evidence="1">Uncharacterized protein</fullName>
    </submittedName>
</protein>
<reference evidence="1 2" key="1">
    <citation type="submission" date="2013-02" db="EMBL/GenBank/DDBJ databases">
        <title>The Genome Sequence of Plasmodium inui San Antonio 1.</title>
        <authorList>
            <consortium name="The Broad Institute Genome Sequencing Platform"/>
            <consortium name="The Broad Institute Genome Sequencing Center for Infectious Disease"/>
            <person name="Neafsey D."/>
            <person name="Cheeseman I."/>
            <person name="Volkman S."/>
            <person name="Adams J."/>
            <person name="Walker B."/>
            <person name="Young S.K."/>
            <person name="Zeng Q."/>
            <person name="Gargeya S."/>
            <person name="Fitzgerald M."/>
            <person name="Haas B."/>
            <person name="Abouelleil A."/>
            <person name="Alvarado L."/>
            <person name="Arachchi H.M."/>
            <person name="Berlin A.M."/>
            <person name="Chapman S.B."/>
            <person name="Dewar J."/>
            <person name="Goldberg J."/>
            <person name="Griggs A."/>
            <person name="Gujja S."/>
            <person name="Hansen M."/>
            <person name="Howarth C."/>
            <person name="Imamovic A."/>
            <person name="Larimer J."/>
            <person name="McCowan C."/>
            <person name="Murphy C."/>
            <person name="Neiman D."/>
            <person name="Pearson M."/>
            <person name="Priest M."/>
            <person name="Roberts A."/>
            <person name="Saif S."/>
            <person name="Shea T."/>
            <person name="Sisk P."/>
            <person name="Sykes S."/>
            <person name="Wortman J."/>
            <person name="Nusbaum C."/>
            <person name="Birren B."/>
        </authorList>
    </citation>
    <scope>NUCLEOTIDE SEQUENCE [LARGE SCALE GENOMIC DNA]</scope>
    <source>
        <strain evidence="1 2">San Antonio 1</strain>
    </source>
</reference>